<comment type="caution">
    <text evidence="1">The sequence shown here is derived from an EMBL/GenBank/DDBJ whole genome shotgun (WGS) entry which is preliminary data.</text>
</comment>
<accession>A0ABU6FLF5</accession>
<dbReference type="PANTHER" id="PTHR30298">
    <property type="entry name" value="H REPEAT-ASSOCIATED PREDICTED TRANSPOSASE"/>
    <property type="match status" value="1"/>
</dbReference>
<reference evidence="1 2" key="1">
    <citation type="submission" date="2022-11" db="EMBL/GenBank/DDBJ databases">
        <title>Comparative genomics analysis of Acidithiobacillus ferriphilus.</title>
        <authorList>
            <person name="Ma L."/>
        </authorList>
    </citation>
    <scope>NUCLEOTIDE SEQUENCE [LARGE SCALE GENOMIC DNA]</scope>
    <source>
        <strain evidence="1 2">DY15</strain>
    </source>
</reference>
<dbReference type="InterPro" id="IPR051698">
    <property type="entry name" value="Transposase_11-like"/>
</dbReference>
<gene>
    <name evidence="1" type="ORF">OW717_02080</name>
</gene>
<name>A0ABU6FLF5_9PROT</name>
<proteinExistence type="predicted"/>
<dbReference type="EMBL" id="JAQGFR010000048">
    <property type="protein sequence ID" value="MEB8512828.1"/>
    <property type="molecule type" value="Genomic_DNA"/>
</dbReference>
<organism evidence="1 2">
    <name type="scientific">Acidithiobacillus ferriphilus</name>
    <dbReference type="NCBI Taxonomy" id="1689834"/>
    <lineage>
        <taxon>Bacteria</taxon>
        <taxon>Pseudomonadati</taxon>
        <taxon>Pseudomonadota</taxon>
        <taxon>Acidithiobacillia</taxon>
        <taxon>Acidithiobacillales</taxon>
        <taxon>Acidithiobacillaceae</taxon>
        <taxon>Acidithiobacillus</taxon>
    </lineage>
</organism>
<dbReference type="PANTHER" id="PTHR30298:SF0">
    <property type="entry name" value="PROTEIN YBFL-RELATED"/>
    <property type="match status" value="1"/>
</dbReference>
<dbReference type="RefSeq" id="WP_325801325.1">
    <property type="nucleotide sequence ID" value="NZ_JAQGFR010000048.1"/>
</dbReference>
<protein>
    <submittedName>
        <fullName evidence="1">ISAs1 family transposase</fullName>
    </submittedName>
</protein>
<evidence type="ECO:0000313" key="1">
    <source>
        <dbReference type="EMBL" id="MEB8512828.1"/>
    </source>
</evidence>
<dbReference type="NCBIfam" id="NF033564">
    <property type="entry name" value="transpos_ISAs1"/>
    <property type="match status" value="1"/>
</dbReference>
<keyword evidence="2" id="KW-1185">Reference proteome</keyword>
<evidence type="ECO:0000313" key="2">
    <source>
        <dbReference type="Proteomes" id="UP001308776"/>
    </source>
</evidence>
<sequence length="172" mass="19042">MKQAIRHIATSSRPYDVIQTRGRGRNRDETRIVSVFDPASALAGTDWHPHIAAIIQVERAIATRNPETGLLKLTHDTAFYVANTSLTAAIAAKAIRAHWGIENSSHYVRDVTFAEDRSRIRTNPGVIARLRSFAFNILMTSKASASTLSQDRYRAALAGLDHLLALITIPKR</sequence>
<dbReference type="Proteomes" id="UP001308776">
    <property type="component" value="Unassembled WGS sequence"/>
</dbReference>
<dbReference type="InterPro" id="IPR047647">
    <property type="entry name" value="ISAs1_transpos"/>
</dbReference>